<evidence type="ECO:0000313" key="1">
    <source>
        <dbReference type="EMBL" id="MCP9764071.1"/>
    </source>
</evidence>
<organism evidence="1 2">
    <name type="scientific">Lacihabitans soyangensis</name>
    <dbReference type="NCBI Taxonomy" id="869394"/>
    <lineage>
        <taxon>Bacteria</taxon>
        <taxon>Pseudomonadati</taxon>
        <taxon>Bacteroidota</taxon>
        <taxon>Cytophagia</taxon>
        <taxon>Cytophagales</taxon>
        <taxon>Leadbetterellaceae</taxon>
        <taxon>Lacihabitans</taxon>
    </lineage>
</organism>
<reference evidence="1 2" key="1">
    <citation type="submission" date="2018-11" db="EMBL/GenBank/DDBJ databases">
        <title>Novel bacteria species description.</title>
        <authorList>
            <person name="Han J.-H."/>
        </authorList>
    </citation>
    <scope>NUCLEOTIDE SEQUENCE [LARGE SCALE GENOMIC DNA]</scope>
    <source>
        <strain evidence="1 2">KCTC23259</strain>
    </source>
</reference>
<sequence>MGFDFFLFFRVNFMLIYKVLNVNRLHDVFVSLHRQFSVFFVSLQRQIKVVIEQKTQVFLNGYSWFLFEYIGLSYKRNFRVGLSKISIRFSSKTRK</sequence>
<accession>A0AAE3H4W0</accession>
<comment type="caution">
    <text evidence="1">The sequence shown here is derived from an EMBL/GenBank/DDBJ whole genome shotgun (WGS) entry which is preliminary data.</text>
</comment>
<protein>
    <submittedName>
        <fullName evidence="1">Uncharacterized protein</fullName>
    </submittedName>
</protein>
<dbReference type="AlphaFoldDB" id="A0AAE3H4W0"/>
<evidence type="ECO:0000313" key="2">
    <source>
        <dbReference type="Proteomes" id="UP001204144"/>
    </source>
</evidence>
<gene>
    <name evidence="1" type="ORF">EGI31_14035</name>
</gene>
<dbReference type="EMBL" id="RJUF01000058">
    <property type="protein sequence ID" value="MCP9764071.1"/>
    <property type="molecule type" value="Genomic_DNA"/>
</dbReference>
<keyword evidence="2" id="KW-1185">Reference proteome</keyword>
<proteinExistence type="predicted"/>
<name>A0AAE3H4W0_9BACT</name>
<dbReference type="Proteomes" id="UP001204144">
    <property type="component" value="Unassembled WGS sequence"/>
</dbReference>